<name>A0A3B6KN12_WHEAT</name>
<dbReference type="GeneID" id="123107938"/>
<dbReference type="Gramene" id="TraesJAG5A03G02740690.1">
    <property type="protein sequence ID" value="TraesJAG5A03G02740690.1"/>
    <property type="gene ID" value="TraesJAG5A03G02740690"/>
</dbReference>
<dbReference type="Gramene" id="TraesCS5A02G420000.1">
    <property type="protein sequence ID" value="TraesCS5A02G420000.1"/>
    <property type="gene ID" value="TraesCS5A02G420000"/>
</dbReference>
<evidence type="ECO:0000313" key="8">
    <source>
        <dbReference type="Proteomes" id="UP000019116"/>
    </source>
</evidence>
<keyword evidence="3 6" id="KW-0812">Transmembrane</keyword>
<dbReference type="EnsemblPlants" id="TraesCS5A02G420000.1">
    <property type="protein sequence ID" value="TraesCS5A02G420000.1"/>
    <property type="gene ID" value="TraesCS5A02G420000"/>
</dbReference>
<comment type="similarity">
    <text evidence="2">Belongs to the tetraspanin (TM4SF) family.</text>
</comment>
<proteinExistence type="inferred from homology"/>
<evidence type="ECO:0000313" key="7">
    <source>
        <dbReference type="EnsemblPlants" id="TraesCS5A02G420000.1"/>
    </source>
</evidence>
<dbReference type="RefSeq" id="XP_044385756.1">
    <property type="nucleotide sequence ID" value="XM_044529821.1"/>
</dbReference>
<dbReference type="Gramene" id="TraesCAD_scaffold_047980_01G000400.1">
    <property type="protein sequence ID" value="TraesCAD_scaffold_047980_01G000400.1"/>
    <property type="gene ID" value="TraesCAD_scaffold_047980_01G000400"/>
</dbReference>
<protein>
    <recommendedName>
        <fullName evidence="9">Tetraspanin-6</fullName>
    </recommendedName>
</protein>
<dbReference type="InterPro" id="IPR044991">
    <property type="entry name" value="TET_plant"/>
</dbReference>
<dbReference type="GO" id="GO:0005886">
    <property type="term" value="C:plasma membrane"/>
    <property type="evidence" value="ECO:0000318"/>
    <property type="project" value="GO_Central"/>
</dbReference>
<evidence type="ECO:0008006" key="9">
    <source>
        <dbReference type="Google" id="ProtNLM"/>
    </source>
</evidence>
<feature type="transmembrane region" description="Helical" evidence="6">
    <location>
        <begin position="266"/>
        <end position="284"/>
    </location>
</feature>
<keyword evidence="5 6" id="KW-0472">Membrane</keyword>
<feature type="transmembrane region" description="Helical" evidence="6">
    <location>
        <begin position="45"/>
        <end position="67"/>
    </location>
</feature>
<reference evidence="7" key="2">
    <citation type="submission" date="2018-10" db="UniProtKB">
        <authorList>
            <consortium name="EnsemblPlants"/>
        </authorList>
    </citation>
    <scope>IDENTIFICATION</scope>
</reference>
<evidence type="ECO:0000256" key="2">
    <source>
        <dbReference type="ARBA" id="ARBA00006840"/>
    </source>
</evidence>
<dbReference type="PANTHER" id="PTHR32191">
    <property type="entry name" value="TETRASPANIN-8-RELATED"/>
    <property type="match status" value="1"/>
</dbReference>
<gene>
    <name evidence="7" type="primary">LOC123107938</name>
</gene>
<evidence type="ECO:0000256" key="4">
    <source>
        <dbReference type="ARBA" id="ARBA00022989"/>
    </source>
</evidence>
<dbReference type="GO" id="GO:0009734">
    <property type="term" value="P:auxin-activated signaling pathway"/>
    <property type="evidence" value="ECO:0007669"/>
    <property type="project" value="InterPro"/>
</dbReference>
<sequence>MIYSGSKQQQQQVEHTESISPCIALHQGFRMNHGQQQPYHLSNTVIGYLNLLTLLASIPVIGAGLWLAHAASAAPGPTCQSALQAPLLAVGFVAFLVSLPGFVGARYHVSWALWLYLLAVLLLVLFLLGATVFGLAVTAGGGGRMVPGRPYREYRMRDYSPWLRGHVSADRYWRTALACVASSRACPKVAGWTPDDYMRRDLTPVQSGCCKPPTSCVYGGDGLTGQGPAVVAVQDEDCFRWQNDPAVLCYGCDSCRAGVMEQLRRHWHNVTVVNAVLLLLLIAVCSCGCCAFRNARRAEYAYAGRMSKIHPRWDYFWSRWWRGHREQIY</sequence>
<dbReference type="InterPro" id="IPR018499">
    <property type="entry name" value="Tetraspanin/Peripherin"/>
</dbReference>
<dbReference type="Pfam" id="PF00335">
    <property type="entry name" value="Tetraspanin"/>
    <property type="match status" value="1"/>
</dbReference>
<dbReference type="Gramene" id="TraesCS5A03G0996100.1">
    <property type="protein sequence ID" value="TraesCS5A03G0996100.1.CDS"/>
    <property type="gene ID" value="TraesCS5A03G0996100"/>
</dbReference>
<dbReference type="KEGG" id="taes:123107938"/>
<evidence type="ECO:0000256" key="3">
    <source>
        <dbReference type="ARBA" id="ARBA00022692"/>
    </source>
</evidence>
<dbReference type="Proteomes" id="UP000019116">
    <property type="component" value="Chromosome 5A"/>
</dbReference>
<reference evidence="7" key="1">
    <citation type="submission" date="2018-08" db="EMBL/GenBank/DDBJ databases">
        <authorList>
            <person name="Rossello M."/>
        </authorList>
    </citation>
    <scope>NUCLEOTIDE SEQUENCE [LARGE SCALE GENOMIC DNA]</scope>
    <source>
        <strain evidence="7">cv. Chinese Spring</strain>
    </source>
</reference>
<evidence type="ECO:0000256" key="6">
    <source>
        <dbReference type="SAM" id="Phobius"/>
    </source>
</evidence>
<comment type="subcellular location">
    <subcellularLocation>
        <location evidence="1">Membrane</location>
        <topology evidence="1">Multi-pass membrane protein</topology>
    </subcellularLocation>
</comment>
<dbReference type="Gramene" id="TraesMAC5A03G02737550.1">
    <property type="protein sequence ID" value="TraesMAC5A03G02737550.1"/>
    <property type="gene ID" value="TraesMAC5A03G02737550"/>
</dbReference>
<dbReference type="Gramene" id="TraesRN5A0101010000.1">
    <property type="protein sequence ID" value="TraesRN5A0101010000.1"/>
    <property type="gene ID" value="TraesRN5A0101010000"/>
</dbReference>
<dbReference type="Gramene" id="TraesROB_scaffold_048779_01G000100.1">
    <property type="protein sequence ID" value="TraesROB_scaffold_048779_01G000100.1"/>
    <property type="gene ID" value="TraesROB_scaffold_048779_01G000100"/>
</dbReference>
<dbReference type="AlphaFoldDB" id="A0A3B6KN12"/>
<organism evidence="7">
    <name type="scientific">Triticum aestivum</name>
    <name type="common">Wheat</name>
    <dbReference type="NCBI Taxonomy" id="4565"/>
    <lineage>
        <taxon>Eukaryota</taxon>
        <taxon>Viridiplantae</taxon>
        <taxon>Streptophyta</taxon>
        <taxon>Embryophyta</taxon>
        <taxon>Tracheophyta</taxon>
        <taxon>Spermatophyta</taxon>
        <taxon>Magnoliopsida</taxon>
        <taxon>Liliopsida</taxon>
        <taxon>Poales</taxon>
        <taxon>Poaceae</taxon>
        <taxon>BOP clade</taxon>
        <taxon>Pooideae</taxon>
        <taxon>Triticodae</taxon>
        <taxon>Triticeae</taxon>
        <taxon>Triticinae</taxon>
        <taxon>Triticum</taxon>
    </lineage>
</organism>
<dbReference type="OrthoDB" id="620353at2759"/>
<dbReference type="Gramene" id="TraesWEE_scaffold_029182_01G000400.1">
    <property type="protein sequence ID" value="TraesWEE_scaffold_029182_01G000400.1"/>
    <property type="gene ID" value="TraesWEE_scaffold_029182_01G000400"/>
</dbReference>
<dbReference type="OMA" id="ITDYSAW"/>
<accession>A0A3B6KN12</accession>
<evidence type="ECO:0000256" key="1">
    <source>
        <dbReference type="ARBA" id="ARBA00004141"/>
    </source>
</evidence>
<dbReference type="Gramene" id="TraesNORUn03G04763470.1">
    <property type="protein sequence ID" value="TraesNORUn03G04763470.1"/>
    <property type="gene ID" value="TraesNORUn03G04763470"/>
</dbReference>
<keyword evidence="8" id="KW-1185">Reference proteome</keyword>
<feature type="transmembrane region" description="Helical" evidence="6">
    <location>
        <begin position="113"/>
        <end position="139"/>
    </location>
</feature>
<keyword evidence="4 6" id="KW-1133">Transmembrane helix</keyword>
<dbReference type="Gramene" id="TraesCLE_scaffold_036825_01G000200.1">
    <property type="protein sequence ID" value="TraesCLE_scaffold_036825_01G000200.1"/>
    <property type="gene ID" value="TraesCLE_scaffold_036825_01G000200"/>
</dbReference>
<dbReference type="GO" id="GO:0009506">
    <property type="term" value="C:plasmodesma"/>
    <property type="evidence" value="ECO:0000318"/>
    <property type="project" value="GO_Central"/>
</dbReference>
<feature type="transmembrane region" description="Helical" evidence="6">
    <location>
        <begin position="87"/>
        <end position="107"/>
    </location>
</feature>
<evidence type="ECO:0000256" key="5">
    <source>
        <dbReference type="ARBA" id="ARBA00023136"/>
    </source>
</evidence>
<dbReference type="Gramene" id="TraesLAC5A03G02693410.1">
    <property type="protein sequence ID" value="TraesLAC5A03G02693410.1"/>
    <property type="gene ID" value="TraesLAC5A03G02693410"/>
</dbReference>